<reference evidence="2" key="1">
    <citation type="journal article" date="2006" name="PLoS Biol.">
        <title>Macronuclear genome sequence of the ciliate Tetrahymena thermophila, a model eukaryote.</title>
        <authorList>
            <person name="Eisen J.A."/>
            <person name="Coyne R.S."/>
            <person name="Wu M."/>
            <person name="Wu D."/>
            <person name="Thiagarajan M."/>
            <person name="Wortman J.R."/>
            <person name="Badger J.H."/>
            <person name="Ren Q."/>
            <person name="Amedeo P."/>
            <person name="Jones K.M."/>
            <person name="Tallon L.J."/>
            <person name="Delcher A.L."/>
            <person name="Salzberg S.L."/>
            <person name="Silva J.C."/>
            <person name="Haas B.J."/>
            <person name="Majoros W.H."/>
            <person name="Farzad M."/>
            <person name="Carlton J.M."/>
            <person name="Smith R.K. Jr."/>
            <person name="Garg J."/>
            <person name="Pearlman R.E."/>
            <person name="Karrer K.M."/>
            <person name="Sun L."/>
            <person name="Manning G."/>
            <person name="Elde N.C."/>
            <person name="Turkewitz A.P."/>
            <person name="Asai D.J."/>
            <person name="Wilkes D.E."/>
            <person name="Wang Y."/>
            <person name="Cai H."/>
            <person name="Collins K."/>
            <person name="Stewart B.A."/>
            <person name="Lee S.R."/>
            <person name="Wilamowska K."/>
            <person name="Weinberg Z."/>
            <person name="Ruzzo W.L."/>
            <person name="Wloga D."/>
            <person name="Gaertig J."/>
            <person name="Frankel J."/>
            <person name="Tsao C.-C."/>
            <person name="Gorovsky M.A."/>
            <person name="Keeling P.J."/>
            <person name="Waller R.F."/>
            <person name="Patron N.J."/>
            <person name="Cherry J.M."/>
            <person name="Stover N.A."/>
            <person name="Krieger C.J."/>
            <person name="del Toro C."/>
            <person name="Ryder H.F."/>
            <person name="Williamson S.C."/>
            <person name="Barbeau R.A."/>
            <person name="Hamilton E.P."/>
            <person name="Orias E."/>
        </authorList>
    </citation>
    <scope>NUCLEOTIDE SEQUENCE [LARGE SCALE GENOMIC DNA]</scope>
    <source>
        <strain evidence="2">SB210</strain>
    </source>
</reference>
<dbReference type="EMBL" id="GG662820">
    <property type="protein sequence ID" value="EWS75986.1"/>
    <property type="molecule type" value="Genomic_DNA"/>
</dbReference>
<dbReference type="InParanoid" id="W7XJV7"/>
<dbReference type="Proteomes" id="UP000009168">
    <property type="component" value="Unassembled WGS sequence"/>
</dbReference>
<keyword evidence="2" id="KW-1185">Reference proteome</keyword>
<proteinExistence type="predicted"/>
<name>W7XJV7_TETTS</name>
<evidence type="ECO:0000313" key="2">
    <source>
        <dbReference type="Proteomes" id="UP000009168"/>
    </source>
</evidence>
<dbReference type="AlphaFoldDB" id="W7XJV7"/>
<dbReference type="KEGG" id="tet:TTHERM_000156769"/>
<organism evidence="1 2">
    <name type="scientific">Tetrahymena thermophila (strain SB210)</name>
    <dbReference type="NCBI Taxonomy" id="312017"/>
    <lineage>
        <taxon>Eukaryota</taxon>
        <taxon>Sar</taxon>
        <taxon>Alveolata</taxon>
        <taxon>Ciliophora</taxon>
        <taxon>Intramacronucleata</taxon>
        <taxon>Oligohymenophorea</taxon>
        <taxon>Hymenostomatida</taxon>
        <taxon>Tetrahymenina</taxon>
        <taxon>Tetrahymenidae</taxon>
        <taxon>Tetrahymena</taxon>
    </lineage>
</organism>
<gene>
    <name evidence="1" type="ORF">TTHERM_000156769</name>
</gene>
<dbReference type="RefSeq" id="XP_012651504.1">
    <property type="nucleotide sequence ID" value="XM_012796050.1"/>
</dbReference>
<accession>W7XJV7</accession>
<sequence length="145" mass="16739">MTRSNPTIPISIKLSMQYAQVTLQRVPQSLELVTQSPMKQTNKPVQTNELKYVDKQYINNNIHQRQLSSLSLSTNIQLKYKRKSKPEETKQSILAVRAHFLRLSFQQQSLLSSLFQAIKNRIPNVKFTDSNIINVKNMQIALQKA</sequence>
<evidence type="ECO:0000313" key="1">
    <source>
        <dbReference type="EMBL" id="EWS75986.1"/>
    </source>
</evidence>
<dbReference type="GeneID" id="24437595"/>
<protein>
    <submittedName>
        <fullName evidence="1">Uncharacterized protein</fullName>
    </submittedName>
</protein>